<dbReference type="GO" id="GO:0006783">
    <property type="term" value="P:heme biosynthetic process"/>
    <property type="evidence" value="ECO:0007669"/>
    <property type="project" value="TreeGrafter"/>
</dbReference>
<dbReference type="PANTHER" id="PTHR38030">
    <property type="entry name" value="PROTOPORPHYRINOGEN IX DEHYDROGENASE [MENAQUINONE]"/>
    <property type="match status" value="1"/>
</dbReference>
<dbReference type="PROSITE" id="PS50902">
    <property type="entry name" value="FLAVODOXIN_LIKE"/>
    <property type="match status" value="1"/>
</dbReference>
<sequence length="175" mass="19094">MKVLVAYASRHGATAGIAERIAEVIRTEGHVVDTLELPAPASVDDYDACVVGSSAYLGHWEKPASAFVREHRDGLVARPVWLFTSGPLGTDEVDEQGQNVRESAAPQELSELTDAVAPREHHVFFGALDPKTLGVGARLMRKLPAGRKLLPEGDFRDWQEIEDWARSIARTLDAA</sequence>
<dbReference type="EMBL" id="CP106982">
    <property type="protein sequence ID" value="UYF92728.1"/>
    <property type="molecule type" value="Genomic_DNA"/>
</dbReference>
<dbReference type="SUPFAM" id="SSF52218">
    <property type="entry name" value="Flavoproteins"/>
    <property type="match status" value="1"/>
</dbReference>
<dbReference type="Proteomes" id="UP001163947">
    <property type="component" value="Chromosome"/>
</dbReference>
<accession>A0AA46NZ99</accession>
<dbReference type="PANTHER" id="PTHR38030:SF2">
    <property type="entry name" value="PROTOPORPHYRINOGEN IX DEHYDROGENASE [QUINONE]"/>
    <property type="match status" value="1"/>
</dbReference>
<evidence type="ECO:0000259" key="1">
    <source>
        <dbReference type="PROSITE" id="PS50902"/>
    </source>
</evidence>
<dbReference type="InterPro" id="IPR026816">
    <property type="entry name" value="Flavodoxin_dom"/>
</dbReference>
<dbReference type="RefSeq" id="WP_263507477.1">
    <property type="nucleotide sequence ID" value="NZ_CP106982.1"/>
</dbReference>
<name>A0AA46NZ99_9NOCA</name>
<organism evidence="2 3">
    <name type="scientific">Rhodococcus aetherivorans</name>
    <dbReference type="NCBI Taxonomy" id="191292"/>
    <lineage>
        <taxon>Bacteria</taxon>
        <taxon>Bacillati</taxon>
        <taxon>Actinomycetota</taxon>
        <taxon>Actinomycetes</taxon>
        <taxon>Mycobacteriales</taxon>
        <taxon>Nocardiaceae</taxon>
        <taxon>Rhodococcus</taxon>
    </lineage>
</organism>
<dbReference type="GO" id="GO:0070819">
    <property type="term" value="F:menaquinone-dependent protoporphyrinogen oxidase activity"/>
    <property type="evidence" value="ECO:0007669"/>
    <property type="project" value="TreeGrafter"/>
</dbReference>
<evidence type="ECO:0000313" key="3">
    <source>
        <dbReference type="Proteomes" id="UP001163947"/>
    </source>
</evidence>
<dbReference type="Pfam" id="PF12724">
    <property type="entry name" value="Flavodoxin_5"/>
    <property type="match status" value="1"/>
</dbReference>
<dbReference type="InterPro" id="IPR029039">
    <property type="entry name" value="Flavoprotein-like_sf"/>
</dbReference>
<evidence type="ECO:0000313" key="2">
    <source>
        <dbReference type="EMBL" id="UYF92728.1"/>
    </source>
</evidence>
<dbReference type="InterPro" id="IPR052200">
    <property type="entry name" value="Protoporphyrinogen_IX_DH"/>
</dbReference>
<dbReference type="GeneID" id="83622741"/>
<feature type="domain" description="Flavodoxin-like" evidence="1">
    <location>
        <begin position="3"/>
        <end position="175"/>
    </location>
</feature>
<reference evidence="2" key="1">
    <citation type="submission" date="2022-09" db="EMBL/GenBank/DDBJ databases">
        <title>The genome sequence of Rhodococcus aetherivorans N1.</title>
        <authorList>
            <person name="Jiang W."/>
        </authorList>
    </citation>
    <scope>NUCLEOTIDE SEQUENCE</scope>
    <source>
        <strain evidence="2">N1</strain>
    </source>
</reference>
<dbReference type="Gene3D" id="3.40.50.360">
    <property type="match status" value="1"/>
</dbReference>
<dbReference type="AlphaFoldDB" id="A0AA46NZ99"/>
<gene>
    <name evidence="2" type="ORF">OCS65_19945</name>
</gene>
<dbReference type="GO" id="GO:0010181">
    <property type="term" value="F:FMN binding"/>
    <property type="evidence" value="ECO:0007669"/>
    <property type="project" value="InterPro"/>
</dbReference>
<dbReference type="InterPro" id="IPR008254">
    <property type="entry name" value="Flavodoxin/NO_synth"/>
</dbReference>
<protein>
    <submittedName>
        <fullName evidence="2">Flavodoxin domain-containing protein</fullName>
    </submittedName>
</protein>
<proteinExistence type="predicted"/>